<evidence type="ECO:0000313" key="1">
    <source>
        <dbReference type="EMBL" id="ODH39901.1"/>
    </source>
</evidence>
<evidence type="ECO:0000313" key="2">
    <source>
        <dbReference type="Proteomes" id="UP000242814"/>
    </source>
</evidence>
<comment type="caution">
    <text evidence="1">The sequence shown here is derived from an EMBL/GenBank/DDBJ whole genome shotgun (WGS) entry which is preliminary data.</text>
</comment>
<dbReference type="EMBL" id="LZYO01000046">
    <property type="protein sequence ID" value="ODH39901.1"/>
    <property type="molecule type" value="Genomic_DNA"/>
</dbReference>
<sequence length="210" mass="22549">MSHGEFKSTLTSTAEITVKKHPIRSPASMLFSSTFIKFTALVLATRAAASPVVVGIEPQARRVCYDETPALHCYSGGSDIPQNVNETDVSYIAASLRTYGRQTKLGRLLTMTTADAPDCGEWFLYSRNSAAAYAKKIDMTYNSSVLFEEIANTIDGGTGVVKQAGIFRCRTAGGSYGVQVNATAPAYTTKEYIEAGLKPSGIIIKIVANK</sequence>
<name>A0A1D2JKQ3_PARBR</name>
<accession>A0A1D2JKQ3</accession>
<gene>
    <name evidence="1" type="ORF">ACO22_01730</name>
</gene>
<dbReference type="VEuPathDB" id="FungiDB:PABG_06255"/>
<dbReference type="AlphaFoldDB" id="A0A1D2JKQ3"/>
<dbReference type="VEuPathDB" id="FungiDB:PADG_07707"/>
<protein>
    <submittedName>
        <fullName evidence="1">Uncharacterized protein</fullName>
    </submittedName>
</protein>
<dbReference type="Proteomes" id="UP000242814">
    <property type="component" value="Unassembled WGS sequence"/>
</dbReference>
<proteinExistence type="predicted"/>
<organism evidence="1 2">
    <name type="scientific">Paracoccidioides brasiliensis</name>
    <dbReference type="NCBI Taxonomy" id="121759"/>
    <lineage>
        <taxon>Eukaryota</taxon>
        <taxon>Fungi</taxon>
        <taxon>Dikarya</taxon>
        <taxon>Ascomycota</taxon>
        <taxon>Pezizomycotina</taxon>
        <taxon>Eurotiomycetes</taxon>
        <taxon>Eurotiomycetidae</taxon>
        <taxon>Onygenales</taxon>
        <taxon>Ajellomycetaceae</taxon>
        <taxon>Paracoccidioides</taxon>
    </lineage>
</organism>
<reference evidence="1 2" key="1">
    <citation type="submission" date="2016-06" db="EMBL/GenBank/DDBJ databases">
        <authorList>
            <person name="Kjaerup R.B."/>
            <person name="Dalgaard T.S."/>
            <person name="Juul-Madsen H.R."/>
        </authorList>
    </citation>
    <scope>NUCLEOTIDE SEQUENCE [LARGE SCALE GENOMIC DNA]</scope>
    <source>
        <strain evidence="1 2">Pb300</strain>
    </source>
</reference>